<evidence type="ECO:0000313" key="2">
    <source>
        <dbReference type="EMBL" id="CAD9144355.1"/>
    </source>
</evidence>
<dbReference type="EMBL" id="HBGF01043965">
    <property type="protein sequence ID" value="CAD9144355.1"/>
    <property type="molecule type" value="Transcribed_RNA"/>
</dbReference>
<name>A0A7S1W1W0_NEODS</name>
<gene>
    <name evidence="2" type="ORF">NDES1114_LOCUS29403</name>
</gene>
<feature type="region of interest" description="Disordered" evidence="1">
    <location>
        <begin position="198"/>
        <end position="222"/>
    </location>
</feature>
<reference evidence="2" key="1">
    <citation type="submission" date="2021-01" db="EMBL/GenBank/DDBJ databases">
        <authorList>
            <person name="Corre E."/>
            <person name="Pelletier E."/>
            <person name="Niang G."/>
            <person name="Scheremetjew M."/>
            <person name="Finn R."/>
            <person name="Kale V."/>
            <person name="Holt S."/>
            <person name="Cochrane G."/>
            <person name="Meng A."/>
            <person name="Brown T."/>
            <person name="Cohen L."/>
        </authorList>
    </citation>
    <scope>NUCLEOTIDE SEQUENCE</scope>
    <source>
        <strain evidence="2">CCAP 1951/1</strain>
    </source>
</reference>
<evidence type="ECO:0000256" key="1">
    <source>
        <dbReference type="SAM" id="MobiDB-lite"/>
    </source>
</evidence>
<dbReference type="AlphaFoldDB" id="A0A7S1W1W0"/>
<feature type="compositionally biased region" description="Acidic residues" evidence="1">
    <location>
        <begin position="198"/>
        <end position="207"/>
    </location>
</feature>
<sequence length="237" mass="25382">MTTPGFLLSGGEHAGVQPGSDCEPIAALLLSPHLWTADHVAAWAETESFSPDDILLLRQLSVSGEMLTSGAAVLRERDADLAARILDRWVAYESVVRHLRAVSNAKLSNEDLSSIAANSDGRLQEVQQRLNRAEQDTFAKQGGGSRANTQPLAFSAAGGDGETERLKSTASQLQTFFSATFAGGALEDDAVLETFAEDEDSDVADEAETLHPAVASKTRTEVDDEFDQLIDSSVPHR</sequence>
<accession>A0A7S1W1W0</accession>
<proteinExistence type="predicted"/>
<protein>
    <submittedName>
        <fullName evidence="2">Uncharacterized protein</fullName>
    </submittedName>
</protein>
<organism evidence="2">
    <name type="scientific">Neobodo designis</name>
    <name type="common">Flagellated protozoan</name>
    <name type="synonym">Bodo designis</name>
    <dbReference type="NCBI Taxonomy" id="312471"/>
    <lineage>
        <taxon>Eukaryota</taxon>
        <taxon>Discoba</taxon>
        <taxon>Euglenozoa</taxon>
        <taxon>Kinetoplastea</taxon>
        <taxon>Metakinetoplastina</taxon>
        <taxon>Neobodonida</taxon>
        <taxon>Neobodo</taxon>
    </lineage>
</organism>